<dbReference type="Pfam" id="PF06991">
    <property type="entry name" value="MFAP1"/>
    <property type="match status" value="1"/>
</dbReference>
<feature type="region of interest" description="Disordered" evidence="1">
    <location>
        <begin position="47"/>
        <end position="109"/>
    </location>
</feature>
<sequence>MEFEFKFEQKIESENEIISYDSDSDSDSDDEKNSLFKNFKPIFKKKEERQQPSIEEIEKQEEEELRRKQERENERKIEVQKQVESLLEAEDLREKKGGEDENGNYQQENFFIDKDELFNQEEEKEKWKIRELLRIKKEKEEETSYKREQLEIKRRRKMNEEEKLKEDEKLEIGKFAKQKEKQKWAFLQVYRHKGVFFQDEDNPIIQRDISAPTERDIFDKSLLPKVLQVKNMGKKGRSKWTHLTDQDTTYLKDEKYSIQENNFLFPKSNKNDNLENQFKNQIENQKEKEKEEEEEKEKKKIQQKYLYNYRRGGDGNLEKPSKRKN</sequence>
<keyword evidence="4" id="KW-1185">Reference proteome</keyword>
<feature type="compositionally biased region" description="Basic and acidic residues" evidence="1">
    <location>
        <begin position="64"/>
        <end position="81"/>
    </location>
</feature>
<dbReference type="AlphaFoldDB" id="A0A9Q0LL77"/>
<comment type="caution">
    <text evidence="3">The sequence shown here is derived from an EMBL/GenBank/DDBJ whole genome shotgun (WGS) entry which is preliminary data.</text>
</comment>
<gene>
    <name evidence="3" type="ORF">M0811_08565</name>
</gene>
<dbReference type="InterPro" id="IPR033194">
    <property type="entry name" value="MFAP1"/>
</dbReference>
<dbReference type="OrthoDB" id="1111734at2759"/>
<reference evidence="3" key="1">
    <citation type="submission" date="2022-10" db="EMBL/GenBank/DDBJ databases">
        <title>Novel sulphate-reducing endosymbionts in the free-living metamonad Anaeramoeba.</title>
        <authorList>
            <person name="Jerlstrom-Hultqvist J."/>
            <person name="Cepicka I."/>
            <person name="Gallot-Lavallee L."/>
            <person name="Salas-Leiva D."/>
            <person name="Curtis B.A."/>
            <person name="Zahonova K."/>
            <person name="Pipaliya S."/>
            <person name="Dacks J."/>
            <person name="Roger A.J."/>
        </authorList>
    </citation>
    <scope>NUCLEOTIDE SEQUENCE</scope>
    <source>
        <strain evidence="3">BMAN</strain>
    </source>
</reference>
<dbReference type="InterPro" id="IPR009730">
    <property type="entry name" value="MFAP1_C"/>
</dbReference>
<proteinExistence type="predicted"/>
<name>A0A9Q0LL77_ANAIG</name>
<feature type="compositionally biased region" description="Basic and acidic residues" evidence="1">
    <location>
        <begin position="311"/>
        <end position="325"/>
    </location>
</feature>
<evidence type="ECO:0000259" key="2">
    <source>
        <dbReference type="Pfam" id="PF06991"/>
    </source>
</evidence>
<organism evidence="3 4">
    <name type="scientific">Anaeramoeba ignava</name>
    <name type="common">Anaerobic marine amoeba</name>
    <dbReference type="NCBI Taxonomy" id="1746090"/>
    <lineage>
        <taxon>Eukaryota</taxon>
        <taxon>Metamonada</taxon>
        <taxon>Anaeramoebidae</taxon>
        <taxon>Anaeramoeba</taxon>
    </lineage>
</organism>
<dbReference type="Proteomes" id="UP001149090">
    <property type="component" value="Unassembled WGS sequence"/>
</dbReference>
<protein>
    <submittedName>
        <fullName evidence="3">Microfibril-associated protein</fullName>
    </submittedName>
</protein>
<dbReference type="PANTHER" id="PTHR15327">
    <property type="entry name" value="MICROFIBRIL-ASSOCIATED PROTEIN"/>
    <property type="match status" value="1"/>
</dbReference>
<feature type="compositionally biased region" description="Basic and acidic residues" evidence="1">
    <location>
        <begin position="90"/>
        <end position="99"/>
    </location>
</feature>
<feature type="region of interest" description="Disordered" evidence="1">
    <location>
        <begin position="264"/>
        <end position="325"/>
    </location>
</feature>
<evidence type="ECO:0000256" key="1">
    <source>
        <dbReference type="SAM" id="MobiDB-lite"/>
    </source>
</evidence>
<feature type="domain" description="Micro-fibrillar-associated protein 1 C-terminal" evidence="2">
    <location>
        <begin position="28"/>
        <end position="248"/>
    </location>
</feature>
<dbReference type="EMBL" id="JAPDFW010000074">
    <property type="protein sequence ID" value="KAJ5073448.1"/>
    <property type="molecule type" value="Genomic_DNA"/>
</dbReference>
<accession>A0A9Q0LL77</accession>
<dbReference type="OMA" id="WHEPDQI"/>
<evidence type="ECO:0000313" key="3">
    <source>
        <dbReference type="EMBL" id="KAJ5073448.1"/>
    </source>
</evidence>
<evidence type="ECO:0000313" key="4">
    <source>
        <dbReference type="Proteomes" id="UP001149090"/>
    </source>
</evidence>